<gene>
    <name evidence="3" type="primary">LOC106511851</name>
</gene>
<feature type="compositionally biased region" description="Basic and acidic residues" evidence="1">
    <location>
        <begin position="203"/>
        <end position="213"/>
    </location>
</feature>
<evidence type="ECO:0000313" key="3">
    <source>
        <dbReference type="RefSeq" id="XP_013856035.1"/>
    </source>
</evidence>
<sequence>MLTAELALNLSHGVNINKHWSNLDSAYSYDPHQFIETGAQQVDDDCNDFPERFVYDDDHDLDRHVMGENLANTRYIDEHETQDEYDPTDEFVDDEPLDDRYSHDSDCDDMLLPSSSLNSAATTSKGKKLKRIRAVYTTSDEDDDEASTSRRGGHQVSGSDDSPTKKRQKNTDTPTKKRHKRGDHKDRKDKKDRKRKDKKIKTSRSDKQQHEPLQRSGHPSHHHSTWFDVKSESTSTNNPKPETKSVTDAPPSDRGAESLDR</sequence>
<evidence type="ECO:0000256" key="1">
    <source>
        <dbReference type="SAM" id="MobiDB-lite"/>
    </source>
</evidence>
<feature type="compositionally biased region" description="Basic residues" evidence="1">
    <location>
        <begin position="176"/>
        <end position="202"/>
    </location>
</feature>
<proteinExistence type="predicted"/>
<dbReference type="KEGG" id="alim:106511851"/>
<feature type="compositionally biased region" description="Acidic residues" evidence="1">
    <location>
        <begin position="80"/>
        <end position="97"/>
    </location>
</feature>
<feature type="compositionally biased region" description="Polar residues" evidence="1">
    <location>
        <begin position="113"/>
        <end position="124"/>
    </location>
</feature>
<dbReference type="Proteomes" id="UP000192220">
    <property type="component" value="Unplaced"/>
</dbReference>
<dbReference type="RefSeq" id="XP_013856035.1">
    <property type="nucleotide sequence ID" value="XM_014000581.1"/>
</dbReference>
<dbReference type="InParanoid" id="A0A2I4AKJ4"/>
<organism evidence="2 3">
    <name type="scientific">Austrofundulus limnaeus</name>
    <name type="common">Annual killifish</name>
    <dbReference type="NCBI Taxonomy" id="52670"/>
    <lineage>
        <taxon>Eukaryota</taxon>
        <taxon>Metazoa</taxon>
        <taxon>Chordata</taxon>
        <taxon>Craniata</taxon>
        <taxon>Vertebrata</taxon>
        <taxon>Euteleostomi</taxon>
        <taxon>Actinopterygii</taxon>
        <taxon>Neopterygii</taxon>
        <taxon>Teleostei</taxon>
        <taxon>Neoteleostei</taxon>
        <taxon>Acanthomorphata</taxon>
        <taxon>Ovalentaria</taxon>
        <taxon>Atherinomorphae</taxon>
        <taxon>Cyprinodontiformes</taxon>
        <taxon>Rivulidae</taxon>
        <taxon>Austrofundulus</taxon>
    </lineage>
</organism>
<dbReference type="GeneID" id="106511851"/>
<dbReference type="AlphaFoldDB" id="A0A2I4AKJ4"/>
<keyword evidence="2" id="KW-1185">Reference proteome</keyword>
<feature type="compositionally biased region" description="Polar residues" evidence="1">
    <location>
        <begin position="232"/>
        <end position="246"/>
    </location>
</feature>
<accession>A0A2I4AKJ4</accession>
<name>A0A2I4AKJ4_AUSLI</name>
<evidence type="ECO:0000313" key="2">
    <source>
        <dbReference type="Proteomes" id="UP000192220"/>
    </source>
</evidence>
<feature type="non-terminal residue" evidence="3">
    <location>
        <position position="261"/>
    </location>
</feature>
<reference evidence="3" key="1">
    <citation type="submission" date="2025-08" db="UniProtKB">
        <authorList>
            <consortium name="RefSeq"/>
        </authorList>
    </citation>
    <scope>IDENTIFICATION</scope>
</reference>
<protein>
    <submittedName>
        <fullName evidence="3">ADP-ribosylation factor-like protein 6-interacting protein 4</fullName>
    </submittedName>
</protein>
<feature type="region of interest" description="Disordered" evidence="1">
    <location>
        <begin position="76"/>
        <end position="261"/>
    </location>
</feature>